<evidence type="ECO:0000256" key="3">
    <source>
        <dbReference type="ARBA" id="ARBA00022833"/>
    </source>
</evidence>
<dbReference type="InterPro" id="IPR002328">
    <property type="entry name" value="ADH_Zn_CS"/>
</dbReference>
<accession>A0A060I7E9</accession>
<dbReference type="OrthoDB" id="9770544at2"/>
<dbReference type="Pfam" id="PF08240">
    <property type="entry name" value="ADH_N"/>
    <property type="match status" value="1"/>
</dbReference>
<dbReference type="InterPro" id="IPR011032">
    <property type="entry name" value="GroES-like_sf"/>
</dbReference>
<dbReference type="Pfam" id="PF00107">
    <property type="entry name" value="ADH_zinc_N"/>
    <property type="match status" value="1"/>
</dbReference>
<evidence type="ECO:0000256" key="6">
    <source>
        <dbReference type="RuleBase" id="RU361277"/>
    </source>
</evidence>
<dbReference type="InterPro" id="IPR020843">
    <property type="entry name" value="ER"/>
</dbReference>
<feature type="domain" description="Enoyl reductase (ER)" evidence="7">
    <location>
        <begin position="13"/>
        <end position="363"/>
    </location>
</feature>
<name>A0A060I7E9_RHIET</name>
<dbReference type="CDD" id="cd08278">
    <property type="entry name" value="benzyl_alcohol_DH"/>
    <property type="match status" value="1"/>
</dbReference>
<keyword evidence="2 6" id="KW-0479">Metal-binding</keyword>
<dbReference type="GO" id="GO:0046294">
    <property type="term" value="P:formaldehyde catabolic process"/>
    <property type="evidence" value="ECO:0007669"/>
    <property type="project" value="TreeGrafter"/>
</dbReference>
<dbReference type="Proteomes" id="UP000027180">
    <property type="component" value="Plasmid pRetIE4771a"/>
</dbReference>
<dbReference type="SUPFAM" id="SSF51735">
    <property type="entry name" value="NAD(P)-binding Rossmann-fold domains"/>
    <property type="match status" value="1"/>
</dbReference>
<dbReference type="PANTHER" id="PTHR43880:SF12">
    <property type="entry name" value="ALCOHOL DEHYDROGENASE CLASS-3"/>
    <property type="match status" value="1"/>
</dbReference>
<geneLocation type="plasmid" evidence="8 9">
    <name>pRetIE4771a</name>
</geneLocation>
<reference evidence="8 9" key="1">
    <citation type="submission" date="2013-12" db="EMBL/GenBank/DDBJ databases">
        <title>Complete genome sequence of Rhizobium etli bv. mimosae IE4771.</title>
        <authorList>
            <person name="Bustos P."/>
            <person name="Santamaria R.I."/>
            <person name="Lozano L."/>
            <person name="Ormeno-Orrillo E."/>
            <person name="Rogel M.A."/>
            <person name="Romero D."/>
            <person name="Cevallos M.A."/>
            <person name="Martinez-Romero E."/>
            <person name="Gonzalez V."/>
        </authorList>
    </citation>
    <scope>NUCLEOTIDE SEQUENCE [LARGE SCALE GENOMIC DNA]</scope>
    <source>
        <strain evidence="8 9">IE4771</strain>
        <plasmid evidence="9">Plasmid pRetIE4771a</plasmid>
    </source>
</reference>
<keyword evidence="5" id="KW-0520">NAD</keyword>
<organism evidence="8 9">
    <name type="scientific">Rhizobium etli bv. mimosae str. IE4771</name>
    <dbReference type="NCBI Taxonomy" id="1432050"/>
    <lineage>
        <taxon>Bacteria</taxon>
        <taxon>Pseudomonadati</taxon>
        <taxon>Pseudomonadota</taxon>
        <taxon>Alphaproteobacteria</taxon>
        <taxon>Hyphomicrobiales</taxon>
        <taxon>Rhizobiaceae</taxon>
        <taxon>Rhizobium/Agrobacterium group</taxon>
        <taxon>Rhizobium</taxon>
    </lineage>
</organism>
<dbReference type="FunFam" id="3.40.50.720:FF:000003">
    <property type="entry name" value="S-(hydroxymethyl)glutathione dehydrogenase"/>
    <property type="match status" value="1"/>
</dbReference>
<dbReference type="InterPro" id="IPR013149">
    <property type="entry name" value="ADH-like_C"/>
</dbReference>
<dbReference type="PROSITE" id="PS00059">
    <property type="entry name" value="ADH_ZINC"/>
    <property type="match status" value="1"/>
</dbReference>
<dbReference type="SUPFAM" id="SSF50129">
    <property type="entry name" value="GroES-like"/>
    <property type="match status" value="1"/>
</dbReference>
<dbReference type="InterPro" id="IPR036291">
    <property type="entry name" value="NAD(P)-bd_dom_sf"/>
</dbReference>
<evidence type="ECO:0000313" key="9">
    <source>
        <dbReference type="Proteomes" id="UP000027180"/>
    </source>
</evidence>
<keyword evidence="8" id="KW-0614">Plasmid</keyword>
<dbReference type="SMART" id="SM00829">
    <property type="entry name" value="PKS_ER"/>
    <property type="match status" value="1"/>
</dbReference>
<dbReference type="InterPro" id="IPR013154">
    <property type="entry name" value="ADH-like_N"/>
</dbReference>
<keyword evidence="3 6" id="KW-0862">Zinc</keyword>
<dbReference type="Gene3D" id="3.40.50.720">
    <property type="entry name" value="NAD(P)-binding Rossmann-like Domain"/>
    <property type="match status" value="1"/>
</dbReference>
<evidence type="ECO:0000256" key="1">
    <source>
        <dbReference type="ARBA" id="ARBA00001947"/>
    </source>
</evidence>
<dbReference type="GO" id="GO:0018456">
    <property type="term" value="F:aryl-alcohol dehydrogenase (NAD+) activity"/>
    <property type="evidence" value="ECO:0007669"/>
    <property type="project" value="UniProtKB-EC"/>
</dbReference>
<keyword evidence="4 8" id="KW-0560">Oxidoreductase</keyword>
<sequence length="383" mass="40519">MVKITAAVAAKPKAPLEFRELELADPEGNEILVRTVATGICHTDLLLRDGIFGPPAPVIPGHEGVGIVEAIGADVQGLRVGDHVALSQSSCGFCGDCRRSHPMNCQNYTQYNLTGLRPNGKKALLCDEVGIGSNFVGQSSFATHILATENNAAQLPKDFDLTNAAPLGCGMATGAGTVINAMKPEIGQTIAVFGAGAVGMAAVMAAKVRRCSKIIIIDLNEQRLAMAETLGATHAINGRDPDVVEQIHALTGGGADFAIDAVGIVPVILNTIKCTRAGGHVVLLGLDALGKDIPIPLDLMVFNRKIQGAILGDQIPQLFIPQLVELNQAGLFPFQKLITKYPFEKINEAIADAEAGRVIKPVIVFNRSFPHAIEQVRRTASHR</sequence>
<comment type="cofactor">
    <cofactor evidence="1 6">
        <name>Zn(2+)</name>
        <dbReference type="ChEBI" id="CHEBI:29105"/>
    </cofactor>
</comment>
<gene>
    <name evidence="8" type="ORF">IE4771_PA00138</name>
</gene>
<evidence type="ECO:0000256" key="2">
    <source>
        <dbReference type="ARBA" id="ARBA00022723"/>
    </source>
</evidence>
<protein>
    <submittedName>
        <fullName evidence="8">Aryl-alcohol dehydrogenase protein</fullName>
        <ecNumber evidence="8">1.1.1.90</ecNumber>
    </submittedName>
</protein>
<evidence type="ECO:0000259" key="7">
    <source>
        <dbReference type="SMART" id="SM00829"/>
    </source>
</evidence>
<dbReference type="EC" id="1.1.1.90" evidence="8"/>
<evidence type="ECO:0000256" key="5">
    <source>
        <dbReference type="ARBA" id="ARBA00023027"/>
    </source>
</evidence>
<dbReference type="GO" id="GO:0051903">
    <property type="term" value="F:S-(hydroxymethyl)glutathione dehydrogenase [NAD(P)+] activity"/>
    <property type="evidence" value="ECO:0007669"/>
    <property type="project" value="TreeGrafter"/>
</dbReference>
<dbReference type="KEGG" id="rei:IE4771_PA00138"/>
<dbReference type="AlphaFoldDB" id="A0A060I7E9"/>
<dbReference type="EMBL" id="CP006987">
    <property type="protein sequence ID" value="AIC29644.1"/>
    <property type="molecule type" value="Genomic_DNA"/>
</dbReference>
<evidence type="ECO:0000313" key="8">
    <source>
        <dbReference type="EMBL" id="AIC29644.1"/>
    </source>
</evidence>
<dbReference type="GO" id="GO:0008270">
    <property type="term" value="F:zinc ion binding"/>
    <property type="evidence" value="ECO:0007669"/>
    <property type="project" value="InterPro"/>
</dbReference>
<comment type="similarity">
    <text evidence="6">Belongs to the zinc-containing alcohol dehydrogenase family.</text>
</comment>
<proteinExistence type="inferred from homology"/>
<dbReference type="RefSeq" id="WP_013984705.1">
    <property type="nucleotide sequence ID" value="NZ_CP006987.1"/>
</dbReference>
<dbReference type="GO" id="GO:0005829">
    <property type="term" value="C:cytosol"/>
    <property type="evidence" value="ECO:0007669"/>
    <property type="project" value="TreeGrafter"/>
</dbReference>
<evidence type="ECO:0000256" key="4">
    <source>
        <dbReference type="ARBA" id="ARBA00023002"/>
    </source>
</evidence>
<dbReference type="PANTHER" id="PTHR43880">
    <property type="entry name" value="ALCOHOL DEHYDROGENASE"/>
    <property type="match status" value="1"/>
</dbReference>
<dbReference type="HOGENOM" id="CLU_026673_14_1_5"/>
<dbReference type="Gene3D" id="3.90.180.10">
    <property type="entry name" value="Medium-chain alcohol dehydrogenases, catalytic domain"/>
    <property type="match status" value="1"/>
</dbReference>